<evidence type="ECO:0000313" key="7">
    <source>
        <dbReference type="EMBL" id="KAE9178913.1"/>
    </source>
</evidence>
<dbReference type="Proteomes" id="UP000441208">
    <property type="component" value="Unassembled WGS sequence"/>
</dbReference>
<keyword evidence="12" id="KW-1185">Reference proteome</keyword>
<evidence type="ECO:0000313" key="2">
    <source>
        <dbReference type="EMBL" id="KAE8925693.1"/>
    </source>
</evidence>
<comment type="caution">
    <text evidence="3">The sequence shown here is derived from an EMBL/GenBank/DDBJ whole genome shotgun (WGS) entry which is preliminary data.</text>
</comment>
<evidence type="ECO:0000313" key="18">
    <source>
        <dbReference type="Proteomes" id="UP000476176"/>
    </source>
</evidence>
<keyword evidence="1" id="KW-0812">Transmembrane</keyword>
<dbReference type="AlphaFoldDB" id="A0A6A3IIK6"/>
<evidence type="ECO:0000256" key="1">
    <source>
        <dbReference type="SAM" id="Phobius"/>
    </source>
</evidence>
<dbReference type="InterPro" id="IPR037997">
    <property type="entry name" value="Dgk1-like"/>
</dbReference>
<dbReference type="Proteomes" id="UP000440367">
    <property type="component" value="Unassembled WGS sequence"/>
</dbReference>
<dbReference type="OrthoDB" id="5673at2759"/>
<evidence type="ECO:0000313" key="6">
    <source>
        <dbReference type="EMBL" id="KAE9120560.1"/>
    </source>
</evidence>
<feature type="transmembrane region" description="Helical" evidence="1">
    <location>
        <begin position="118"/>
        <end position="138"/>
    </location>
</feature>
<dbReference type="EMBL" id="QXGE01000965">
    <property type="protein sequence ID" value="KAE9300140.1"/>
    <property type="molecule type" value="Genomic_DNA"/>
</dbReference>
<dbReference type="PANTHER" id="PTHR31303">
    <property type="entry name" value="CTP-DEPENDENT DIACYLGLYCEROL KINASE 1"/>
    <property type="match status" value="1"/>
</dbReference>
<dbReference type="GO" id="GO:0005789">
    <property type="term" value="C:endoplasmic reticulum membrane"/>
    <property type="evidence" value="ECO:0007669"/>
    <property type="project" value="TreeGrafter"/>
</dbReference>
<reference evidence="17 18" key="1">
    <citation type="submission" date="2018-09" db="EMBL/GenBank/DDBJ databases">
        <title>Genomic investigation of the strawberry pathogen Phytophthora fragariae indicates pathogenicity is determined by transcriptional variation in three key races.</title>
        <authorList>
            <person name="Adams T.M."/>
            <person name="Armitage A.D."/>
            <person name="Sobczyk M.K."/>
            <person name="Bates H.J."/>
            <person name="Dunwell J.M."/>
            <person name="Nellist C.F."/>
            <person name="Harrison R.J."/>
        </authorList>
    </citation>
    <scope>NUCLEOTIDE SEQUENCE [LARGE SCALE GENOMIC DNA]</scope>
    <source>
        <strain evidence="10 13">A4</strain>
        <strain evidence="8 14">BC-1</strain>
        <strain evidence="9 18">BC-23</strain>
        <strain evidence="7 12">NOV-27</strain>
        <strain evidence="6 15">NOV-5</strain>
        <strain evidence="4 16">NOV-71</strain>
        <strain evidence="2 11">NOV-9</strain>
        <strain evidence="5 19">ONT-3</strain>
        <strain evidence="3 17">SCRP245</strain>
    </source>
</reference>
<evidence type="ECO:0000313" key="3">
    <source>
        <dbReference type="EMBL" id="KAE8981817.1"/>
    </source>
</evidence>
<protein>
    <recommendedName>
        <fullName evidence="20">Dolichol kinase</fullName>
    </recommendedName>
</protein>
<dbReference type="EMBL" id="QXFX01000938">
    <property type="protein sequence ID" value="KAE9100364.1"/>
    <property type="molecule type" value="Genomic_DNA"/>
</dbReference>
<dbReference type="Proteomes" id="UP000429523">
    <property type="component" value="Unassembled WGS sequence"/>
</dbReference>
<sequence length="265" mass="27687">MSSSDGERSVSLVACAACVAAILLFQYLVSAQPLDAAQNDVKHRGDLHVQRKLQHVGTGVMIYAASRFFGPLAGATVLLVFAVLFYGLHELRGRSEAVNSAYIKCFRTILRQYEVSRAALPGAYYFLLGSGLSLALFPPRVARLAILHLSVGDPAAAFFGTLYGRHKLVALVGKVGGAKSMEGAVGCLCATAAATFAALVVERDFYFDVVDGDFGAVAGMISTISLAAGVGAAAAELLDVGGWDDNVTLPLLSGLFLQLTVGGLL</sequence>
<dbReference type="Proteomes" id="UP000488956">
    <property type="component" value="Unassembled WGS sequence"/>
</dbReference>
<evidence type="ECO:0000313" key="12">
    <source>
        <dbReference type="Proteomes" id="UP000433483"/>
    </source>
</evidence>
<dbReference type="EMBL" id="QXGB01002340">
    <property type="protein sequence ID" value="KAE9178913.1"/>
    <property type="molecule type" value="Genomic_DNA"/>
</dbReference>
<gene>
    <name evidence="10" type="ORF">PF001_g15104</name>
    <name evidence="8" type="ORF">PF002_g23905</name>
    <name evidence="9" type="ORF">PF004_g18516</name>
    <name evidence="7" type="ORF">PF005_g23890</name>
    <name evidence="6" type="ORF">PF006_g18106</name>
    <name evidence="4" type="ORF">PF007_g23959</name>
    <name evidence="2" type="ORF">PF009_g24107</name>
    <name evidence="5" type="ORF">PF010_g14846</name>
    <name evidence="3" type="ORF">PF011_g21879</name>
</gene>
<evidence type="ECO:0000313" key="4">
    <source>
        <dbReference type="EMBL" id="KAE9078196.1"/>
    </source>
</evidence>
<evidence type="ECO:0000313" key="9">
    <source>
        <dbReference type="EMBL" id="KAE9202118.1"/>
    </source>
</evidence>
<accession>A0A6A3IIK6</accession>
<dbReference type="GO" id="GO:0004143">
    <property type="term" value="F:ATP-dependent diacylglycerol kinase activity"/>
    <property type="evidence" value="ECO:0007669"/>
    <property type="project" value="InterPro"/>
</dbReference>
<keyword evidence="1" id="KW-1133">Transmembrane helix</keyword>
<evidence type="ECO:0000313" key="11">
    <source>
        <dbReference type="Proteomes" id="UP000429523"/>
    </source>
</evidence>
<organism evidence="3 17">
    <name type="scientific">Phytophthora fragariae</name>
    <dbReference type="NCBI Taxonomy" id="53985"/>
    <lineage>
        <taxon>Eukaryota</taxon>
        <taxon>Sar</taxon>
        <taxon>Stramenopiles</taxon>
        <taxon>Oomycota</taxon>
        <taxon>Peronosporomycetes</taxon>
        <taxon>Peronosporales</taxon>
        <taxon>Peronosporaceae</taxon>
        <taxon>Phytophthora</taxon>
    </lineage>
</organism>
<feature type="transmembrane region" description="Helical" evidence="1">
    <location>
        <begin position="184"/>
        <end position="202"/>
    </location>
</feature>
<feature type="transmembrane region" description="Helical" evidence="1">
    <location>
        <begin position="214"/>
        <end position="235"/>
    </location>
</feature>
<evidence type="ECO:0000313" key="14">
    <source>
        <dbReference type="Proteomes" id="UP000440367"/>
    </source>
</evidence>
<proteinExistence type="predicted"/>
<feature type="transmembrane region" description="Helical" evidence="1">
    <location>
        <begin position="68"/>
        <end position="88"/>
    </location>
</feature>
<dbReference type="Proteomes" id="UP000460718">
    <property type="component" value="Unassembled WGS sequence"/>
</dbReference>
<evidence type="ECO:0000313" key="15">
    <source>
        <dbReference type="Proteomes" id="UP000440732"/>
    </source>
</evidence>
<dbReference type="EMBL" id="QXGC01001477">
    <property type="protein sequence ID" value="KAE9202118.1"/>
    <property type="molecule type" value="Genomic_DNA"/>
</dbReference>
<keyword evidence="1" id="KW-0472">Membrane</keyword>
<evidence type="ECO:0000313" key="8">
    <source>
        <dbReference type="EMBL" id="KAE9193468.1"/>
    </source>
</evidence>
<name>A0A6A3IIK6_9STRA</name>
<dbReference type="PANTHER" id="PTHR31303:SF1">
    <property type="entry name" value="CTP-DEPENDENT DIACYLGLYCEROL KINASE 1"/>
    <property type="match status" value="1"/>
</dbReference>
<evidence type="ECO:0000313" key="16">
    <source>
        <dbReference type="Proteomes" id="UP000441208"/>
    </source>
</evidence>
<evidence type="ECO:0000313" key="13">
    <source>
        <dbReference type="Proteomes" id="UP000437068"/>
    </source>
</evidence>
<dbReference type="EMBL" id="QXGA01001380">
    <property type="protein sequence ID" value="KAE9120560.1"/>
    <property type="molecule type" value="Genomic_DNA"/>
</dbReference>
<dbReference type="Proteomes" id="UP000433483">
    <property type="component" value="Unassembled WGS sequence"/>
</dbReference>
<dbReference type="Proteomes" id="UP000440732">
    <property type="component" value="Unassembled WGS sequence"/>
</dbReference>
<feature type="transmembrane region" description="Helical" evidence="1">
    <location>
        <begin position="144"/>
        <end position="163"/>
    </location>
</feature>
<dbReference type="EMBL" id="QXGF01002207">
    <property type="protein sequence ID" value="KAE8925693.1"/>
    <property type="molecule type" value="Genomic_DNA"/>
</dbReference>
<evidence type="ECO:0008006" key="20">
    <source>
        <dbReference type="Google" id="ProtNLM"/>
    </source>
</evidence>
<evidence type="ECO:0000313" key="19">
    <source>
        <dbReference type="Proteomes" id="UP000488956"/>
    </source>
</evidence>
<evidence type="ECO:0000313" key="10">
    <source>
        <dbReference type="EMBL" id="KAE9300140.1"/>
    </source>
</evidence>
<evidence type="ECO:0000313" key="5">
    <source>
        <dbReference type="EMBL" id="KAE9100364.1"/>
    </source>
</evidence>
<dbReference type="EMBL" id="QXFZ01002332">
    <property type="protein sequence ID" value="KAE9078196.1"/>
    <property type="molecule type" value="Genomic_DNA"/>
</dbReference>
<evidence type="ECO:0000313" key="17">
    <source>
        <dbReference type="Proteomes" id="UP000460718"/>
    </source>
</evidence>
<dbReference type="EMBL" id="QXGD01002112">
    <property type="protein sequence ID" value="KAE9193468.1"/>
    <property type="molecule type" value="Genomic_DNA"/>
</dbReference>
<dbReference type="GO" id="GO:0006654">
    <property type="term" value="P:phosphatidic acid biosynthetic process"/>
    <property type="evidence" value="ECO:0007669"/>
    <property type="project" value="TreeGrafter"/>
</dbReference>
<dbReference type="Proteomes" id="UP000437068">
    <property type="component" value="Unassembled WGS sequence"/>
</dbReference>
<dbReference type="Proteomes" id="UP000476176">
    <property type="component" value="Unassembled WGS sequence"/>
</dbReference>
<dbReference type="EMBL" id="QXFW01002121">
    <property type="protein sequence ID" value="KAE8981817.1"/>
    <property type="molecule type" value="Genomic_DNA"/>
</dbReference>